<reference evidence="2" key="2">
    <citation type="journal article" date="2010" name="Genome Res.">
        <title>Population genomic sequencing of Coccidioides fungi reveals recent hybridization and transposon control.</title>
        <authorList>
            <person name="Neafsey D.E."/>
            <person name="Barker B.M."/>
            <person name="Sharpton T.J."/>
            <person name="Stajich J.E."/>
            <person name="Park D.J."/>
            <person name="Whiston E."/>
            <person name="Hung C.-Y."/>
            <person name="McMahan C."/>
            <person name="White J."/>
            <person name="Sykes S."/>
            <person name="Heiman D."/>
            <person name="Young S."/>
            <person name="Zeng Q."/>
            <person name="Abouelleil A."/>
            <person name="Aftuck L."/>
            <person name="Bessette D."/>
            <person name="Brown A."/>
            <person name="FitzGerald M."/>
            <person name="Lui A."/>
            <person name="Macdonald J.P."/>
            <person name="Priest M."/>
            <person name="Orbach M.J."/>
            <person name="Galgiani J.N."/>
            <person name="Kirkland T.N."/>
            <person name="Cole G.T."/>
            <person name="Birren B.W."/>
            <person name="Henn M.R."/>
            <person name="Taylor J.W."/>
            <person name="Rounsley S.D."/>
        </authorList>
    </citation>
    <scope>GENOME REANNOTATION</scope>
    <source>
        <strain evidence="2">RS</strain>
    </source>
</reference>
<accession>A0A0E1S2B1</accession>
<dbReference type="RefSeq" id="XP_001243288.2">
    <property type="nucleotide sequence ID" value="XM_001243287.2"/>
</dbReference>
<name>A0A0E1S2B1_COCIM</name>
<keyword evidence="2" id="KW-1185">Reference proteome</keyword>
<dbReference type="KEGG" id="cim:CIMG_07184"/>
<protein>
    <submittedName>
        <fullName evidence="1">Uncharacterized protein</fullName>
    </submittedName>
</protein>
<dbReference type="AlphaFoldDB" id="A0A0E1S2B1"/>
<evidence type="ECO:0000313" key="2">
    <source>
        <dbReference type="Proteomes" id="UP000001261"/>
    </source>
</evidence>
<sequence>MTLARKLLLQLSPRMAEEWLGRASAHPLSFSSTPWPITAGLKQARLRTEEDVRNFYD</sequence>
<dbReference type="GeneID" id="4561390"/>
<dbReference type="VEuPathDB" id="FungiDB:CIMG_07184"/>
<reference evidence="2" key="1">
    <citation type="journal article" date="2009" name="Genome Res.">
        <title>Comparative genomic analyses of the human fungal pathogens Coccidioides and their relatives.</title>
        <authorList>
            <person name="Sharpton T.J."/>
            <person name="Stajich J.E."/>
            <person name="Rounsley S.D."/>
            <person name="Gardner M.J."/>
            <person name="Wortman J.R."/>
            <person name="Jordar V.S."/>
            <person name="Maiti R."/>
            <person name="Kodira C.D."/>
            <person name="Neafsey D.E."/>
            <person name="Zeng Q."/>
            <person name="Hung C.-Y."/>
            <person name="McMahan C."/>
            <person name="Muszewska A."/>
            <person name="Grynberg M."/>
            <person name="Mandel M.A."/>
            <person name="Kellner E.M."/>
            <person name="Barker B.M."/>
            <person name="Galgiani J.N."/>
            <person name="Orbach M.J."/>
            <person name="Kirkland T.N."/>
            <person name="Cole G.T."/>
            <person name="Henn M.R."/>
            <person name="Birren B.W."/>
            <person name="Taylor J.W."/>
        </authorList>
    </citation>
    <scope>NUCLEOTIDE SEQUENCE [LARGE SCALE GENOMIC DNA]</scope>
    <source>
        <strain evidence="2">RS</strain>
    </source>
</reference>
<proteinExistence type="predicted"/>
<gene>
    <name evidence="1" type="ORF">CIMG_07184</name>
</gene>
<evidence type="ECO:0000313" key="1">
    <source>
        <dbReference type="EMBL" id="EAS31705.2"/>
    </source>
</evidence>
<organism evidence="1 2">
    <name type="scientific">Coccidioides immitis (strain RS)</name>
    <name type="common">Valley fever fungus</name>
    <dbReference type="NCBI Taxonomy" id="246410"/>
    <lineage>
        <taxon>Eukaryota</taxon>
        <taxon>Fungi</taxon>
        <taxon>Dikarya</taxon>
        <taxon>Ascomycota</taxon>
        <taxon>Pezizomycotina</taxon>
        <taxon>Eurotiomycetes</taxon>
        <taxon>Eurotiomycetidae</taxon>
        <taxon>Onygenales</taxon>
        <taxon>Onygenaceae</taxon>
        <taxon>Coccidioides</taxon>
    </lineage>
</organism>
<dbReference type="EMBL" id="GG704912">
    <property type="protein sequence ID" value="EAS31705.2"/>
    <property type="molecule type" value="Genomic_DNA"/>
</dbReference>
<dbReference type="InParanoid" id="A0A0E1S2B1"/>
<dbReference type="Proteomes" id="UP000001261">
    <property type="component" value="Unassembled WGS sequence"/>
</dbReference>